<proteinExistence type="predicted"/>
<evidence type="ECO:0008006" key="3">
    <source>
        <dbReference type="Google" id="ProtNLM"/>
    </source>
</evidence>
<accession>A0A0K0GPU9</accession>
<dbReference type="HOGENOM" id="CLU_211119_0_0_6"/>
<organism evidence="1 2">
    <name type="scientific">Xanthomonas oryzae pv. oryzae (strain PXO99A)</name>
    <dbReference type="NCBI Taxonomy" id="360094"/>
    <lineage>
        <taxon>Bacteria</taxon>
        <taxon>Pseudomonadati</taxon>
        <taxon>Pseudomonadota</taxon>
        <taxon>Gammaproteobacteria</taxon>
        <taxon>Lysobacterales</taxon>
        <taxon>Lysobacteraceae</taxon>
        <taxon>Xanthomonas</taxon>
    </lineage>
</organism>
<name>A0A0K0GPU9_XANOP</name>
<dbReference type="EMBL" id="CP000967">
    <property type="protein sequence ID" value="ACD60942.1"/>
    <property type="molecule type" value="Genomic_DNA"/>
</dbReference>
<protein>
    <recommendedName>
        <fullName evidence="3">Type II toxin-antitoxin system RelE/ParE family toxin</fullName>
    </recommendedName>
</protein>
<evidence type="ECO:0000313" key="1">
    <source>
        <dbReference type="EMBL" id="ACD60942.1"/>
    </source>
</evidence>
<evidence type="ECO:0000313" key="2">
    <source>
        <dbReference type="Proteomes" id="UP000001740"/>
    </source>
</evidence>
<dbReference type="Proteomes" id="UP000001740">
    <property type="component" value="Chromosome"/>
</dbReference>
<gene>
    <name evidence="1" type="ordered locus">PXO_02723</name>
</gene>
<dbReference type="KEGG" id="xop:PXO_02723"/>
<reference evidence="1 2" key="1">
    <citation type="journal article" date="2008" name="BMC Genomics">
        <title>Genome sequence and rapid evolution of the rice pathogen Xanthomonas oryzae pv. oryzae PXO99A.</title>
        <authorList>
            <person name="Salzberg S.L."/>
            <person name="Sommer D.D."/>
            <person name="Schatz M.C."/>
            <person name="Phillippy A.M."/>
            <person name="Rabinowicz P.D."/>
            <person name="Tsuge S."/>
            <person name="Furutani A."/>
            <person name="Ochiai H."/>
            <person name="Delcher A.L."/>
            <person name="Kelley D."/>
            <person name="Madupu R."/>
            <person name="Puiu D."/>
            <person name="Radune D."/>
            <person name="Shumway M."/>
            <person name="Trapnell C."/>
            <person name="Aparna G."/>
            <person name="Jha G."/>
            <person name="Pandey A."/>
            <person name="Patil P.B."/>
            <person name="Ishihara H."/>
            <person name="Meyer D.F."/>
            <person name="Szurek B."/>
            <person name="Verdier V."/>
            <person name="Koebnik R."/>
            <person name="Dow J.M."/>
            <person name="Ryan R.P."/>
            <person name="Hirata H."/>
            <person name="Tsuyumu S."/>
            <person name="Won Lee S."/>
            <person name="Seo Y.S."/>
            <person name="Sriariyanum M."/>
            <person name="Ronald P.C."/>
            <person name="Sonti R.V."/>
            <person name="Van Sluys M.A."/>
            <person name="Leach J.E."/>
            <person name="White F.F."/>
            <person name="Bogdanove A.J."/>
        </authorList>
    </citation>
    <scope>NUCLEOTIDE SEQUENCE [LARGE SCALE GENOMIC DNA]</scope>
    <source>
        <strain evidence="1 2">PXO99A</strain>
    </source>
</reference>
<sequence length="45" mass="4875">MKPAHWRPLALRDTGAAAAWYGEPAGLEVELAFVDALEPAVDRLV</sequence>
<dbReference type="AlphaFoldDB" id="A0A0K0GPU9"/>